<dbReference type="PANTHER" id="PTHR43792">
    <property type="entry name" value="GNAT FAMILY, PUTATIVE (AFU_ORTHOLOGUE AFUA_3G00765)-RELATED-RELATED"/>
    <property type="match status" value="1"/>
</dbReference>
<sequence length="186" mass="20707">MPLIRTPRLILRRWRTSDVAPMTVINSDPAVMRWIGDGSVHEHEEQTRSRIAMWEHEWETEGFGLFAVEIRATGELAGFTGLSVPHYLPEVLPAVEIGWRLGRPFWGRGLATEAARAALDFGFADRGLDRVVSIVQVGNNASERVMNKLGMRVERGAVDHHCGRPIRIHVLRAPAADVTATGDRSP</sequence>
<dbReference type="InterPro" id="IPR000182">
    <property type="entry name" value="GNAT_dom"/>
</dbReference>
<dbReference type="Gene3D" id="3.40.630.30">
    <property type="match status" value="1"/>
</dbReference>
<dbReference type="InterPro" id="IPR016181">
    <property type="entry name" value="Acyl_CoA_acyltransferase"/>
</dbReference>
<evidence type="ECO:0000313" key="3">
    <source>
        <dbReference type="Proteomes" id="UP001610818"/>
    </source>
</evidence>
<dbReference type="EC" id="2.3.-.-" evidence="2"/>
<dbReference type="InterPro" id="IPR051531">
    <property type="entry name" value="N-acetyltransferase"/>
</dbReference>
<dbReference type="EMBL" id="JBIRGQ010000003">
    <property type="protein sequence ID" value="MFH8546204.1"/>
    <property type="molecule type" value="Genomic_DNA"/>
</dbReference>
<keyword evidence="3" id="KW-1185">Reference proteome</keyword>
<protein>
    <submittedName>
        <fullName evidence="2">GNAT family N-acetyltransferase</fullName>
        <ecNumber evidence="2">2.3.-.-</ecNumber>
    </submittedName>
</protein>
<dbReference type="SUPFAM" id="SSF55729">
    <property type="entry name" value="Acyl-CoA N-acyltransferases (Nat)"/>
    <property type="match status" value="1"/>
</dbReference>
<reference evidence="2 3" key="1">
    <citation type="submission" date="2024-10" db="EMBL/GenBank/DDBJ databases">
        <title>The Natural Products Discovery Center: Release of the First 8490 Sequenced Strains for Exploring Actinobacteria Biosynthetic Diversity.</title>
        <authorList>
            <person name="Kalkreuter E."/>
            <person name="Kautsar S.A."/>
            <person name="Yang D."/>
            <person name="Bader C.D."/>
            <person name="Teijaro C.N."/>
            <person name="Fluegel L."/>
            <person name="Davis C.M."/>
            <person name="Simpson J.R."/>
            <person name="Lauterbach L."/>
            <person name="Steele A.D."/>
            <person name="Gui C."/>
            <person name="Meng S."/>
            <person name="Li G."/>
            <person name="Viehrig K."/>
            <person name="Ye F."/>
            <person name="Su P."/>
            <person name="Kiefer A.F."/>
            <person name="Nichols A."/>
            <person name="Cepeda A.J."/>
            <person name="Yan W."/>
            <person name="Fan B."/>
            <person name="Jiang Y."/>
            <person name="Adhikari A."/>
            <person name="Zheng C.-J."/>
            <person name="Schuster L."/>
            <person name="Cowan T.M."/>
            <person name="Smanski M.J."/>
            <person name="Chevrette M.G."/>
            <person name="De Carvalho L.P.S."/>
            <person name="Shen B."/>
        </authorList>
    </citation>
    <scope>NUCLEOTIDE SEQUENCE [LARGE SCALE GENOMIC DNA]</scope>
    <source>
        <strain evidence="2 3">NPDC017990</strain>
    </source>
</reference>
<evidence type="ECO:0000313" key="2">
    <source>
        <dbReference type="EMBL" id="MFH8546204.1"/>
    </source>
</evidence>
<keyword evidence="2" id="KW-0012">Acyltransferase</keyword>
<name>A0ABW7QPQ1_9ACTN</name>
<feature type="domain" description="N-acetyltransferase" evidence="1">
    <location>
        <begin position="17"/>
        <end position="177"/>
    </location>
</feature>
<proteinExistence type="predicted"/>
<evidence type="ECO:0000259" key="1">
    <source>
        <dbReference type="PROSITE" id="PS51186"/>
    </source>
</evidence>
<dbReference type="Pfam" id="PF13302">
    <property type="entry name" value="Acetyltransf_3"/>
    <property type="match status" value="1"/>
</dbReference>
<dbReference type="RefSeq" id="WP_397711681.1">
    <property type="nucleotide sequence ID" value="NZ_JBIRGN010000003.1"/>
</dbReference>
<dbReference type="Proteomes" id="UP001610818">
    <property type="component" value="Unassembled WGS sequence"/>
</dbReference>
<organism evidence="2 3">
    <name type="scientific">Streptomyces longisporoflavus</name>
    <dbReference type="NCBI Taxonomy" id="28044"/>
    <lineage>
        <taxon>Bacteria</taxon>
        <taxon>Bacillati</taxon>
        <taxon>Actinomycetota</taxon>
        <taxon>Actinomycetes</taxon>
        <taxon>Kitasatosporales</taxon>
        <taxon>Streptomycetaceae</taxon>
        <taxon>Streptomyces</taxon>
    </lineage>
</organism>
<keyword evidence="2" id="KW-0808">Transferase</keyword>
<comment type="caution">
    <text evidence="2">The sequence shown here is derived from an EMBL/GenBank/DDBJ whole genome shotgun (WGS) entry which is preliminary data.</text>
</comment>
<gene>
    <name evidence="2" type="ORF">ACH4F9_14490</name>
</gene>
<dbReference type="PROSITE" id="PS51186">
    <property type="entry name" value="GNAT"/>
    <property type="match status" value="1"/>
</dbReference>
<accession>A0ABW7QPQ1</accession>
<dbReference type="GO" id="GO:0016746">
    <property type="term" value="F:acyltransferase activity"/>
    <property type="evidence" value="ECO:0007669"/>
    <property type="project" value="UniProtKB-KW"/>
</dbReference>
<dbReference type="PANTHER" id="PTHR43792:SF1">
    <property type="entry name" value="N-ACETYLTRANSFERASE DOMAIN-CONTAINING PROTEIN"/>
    <property type="match status" value="1"/>
</dbReference>